<dbReference type="AlphaFoldDB" id="A0A4Y6UZM4"/>
<evidence type="ECO:0000313" key="1">
    <source>
        <dbReference type="EMBL" id="QDH23212.1"/>
    </source>
</evidence>
<evidence type="ECO:0000313" key="2">
    <source>
        <dbReference type="Proteomes" id="UP000316968"/>
    </source>
</evidence>
<sequence>MRLKELKESMLVPDREILLNRLVTINNTEVLLISITSEQQRHKLWTLRKIPDYLYEEQSDCEPQEPLSNRDRIQLYLQGDTVFDDQEDYISRMVIQGQLMTFNGMEARFCTEQDHDTYMRLQHFVEKGLDISFFAEAELDRLFLTGYEQDASESFPDLDLDKELEIKLKFNRTFRRIPVQIEPIILEFGGSKQKIKRYFYDHIHEENRFFYIRGWTHYDIWKESEELLSRPSSPGFTDEQWQQVKDQRLQSLQATCPEGKNLALIEYEAEGNIELDFYARSYLDAKPSASYGLGMSMSFRSDREGTYELRSRKHMIAAVEKKFRGDLVVELLSYTAEFPEITIQL</sequence>
<gene>
    <name evidence="1" type="ORF">FFV09_21520</name>
</gene>
<accession>A0A4Y6UZM4</accession>
<dbReference type="EMBL" id="CP041217">
    <property type="protein sequence ID" value="QDH23212.1"/>
    <property type="molecule type" value="Genomic_DNA"/>
</dbReference>
<name>A0A4Y6UZM4_SACBS</name>
<dbReference type="KEGG" id="saca:FFV09_21520"/>
<keyword evidence="2" id="KW-1185">Reference proteome</keyword>
<protein>
    <submittedName>
        <fullName evidence="1">Uncharacterized protein</fullName>
    </submittedName>
</protein>
<reference evidence="1 2" key="1">
    <citation type="submission" date="2019-06" db="EMBL/GenBank/DDBJ databases">
        <title>Saccharibacillus brassicae sp. nov., an endophytic bacterium isolated from Chinese cabbage seeds (Brassica pekinensis).</title>
        <authorList>
            <person name="Jiang L."/>
            <person name="Lee J."/>
            <person name="Kim S.W."/>
        </authorList>
    </citation>
    <scope>NUCLEOTIDE SEQUENCE [LARGE SCALE GENOMIC DNA]</scope>
    <source>
        <strain evidence="2">KCTC 43072 / ATSA2</strain>
    </source>
</reference>
<dbReference type="OrthoDB" id="2676971at2"/>
<dbReference type="RefSeq" id="WP_141449749.1">
    <property type="nucleotide sequence ID" value="NZ_CP041217.1"/>
</dbReference>
<dbReference type="Proteomes" id="UP000316968">
    <property type="component" value="Chromosome"/>
</dbReference>
<proteinExistence type="predicted"/>
<organism evidence="1 2">
    <name type="scientific">Saccharibacillus brassicae</name>
    <dbReference type="NCBI Taxonomy" id="2583377"/>
    <lineage>
        <taxon>Bacteria</taxon>
        <taxon>Bacillati</taxon>
        <taxon>Bacillota</taxon>
        <taxon>Bacilli</taxon>
        <taxon>Bacillales</taxon>
        <taxon>Paenibacillaceae</taxon>
        <taxon>Saccharibacillus</taxon>
    </lineage>
</organism>